<organism evidence="3 4">
    <name type="scientific">Promicromonospora kroppenstedtii</name>
    <dbReference type="NCBI Taxonomy" id="440482"/>
    <lineage>
        <taxon>Bacteria</taxon>
        <taxon>Bacillati</taxon>
        <taxon>Actinomycetota</taxon>
        <taxon>Actinomycetes</taxon>
        <taxon>Micrococcales</taxon>
        <taxon>Promicromonosporaceae</taxon>
        <taxon>Promicromonospora</taxon>
    </lineage>
</organism>
<accession>A0ABW7XFF1</accession>
<dbReference type="PANTHER" id="PTHR39428">
    <property type="entry name" value="F420H(2)-DEPENDENT QUINONE REDUCTASE RV1261C"/>
    <property type="match status" value="1"/>
</dbReference>
<sequence length="151" mass="16569">MSFSHPTGTRGARVPGPVFRWLNRLMAGHARRTTATTMGKNLLVLTTVGRRSGQARPTPLAWFPGPDGSWLVVASAWGAATNPAWYLNVAAHPDRLTVELGGRKVAVTARELHGAERAEAWQRITAEAANFRRYDQTTDREMPVIQLTPKG</sequence>
<dbReference type="PANTHER" id="PTHR39428:SF1">
    <property type="entry name" value="F420H(2)-DEPENDENT QUINONE REDUCTASE RV1261C"/>
    <property type="match status" value="1"/>
</dbReference>
<proteinExistence type="inferred from homology"/>
<dbReference type="EMBL" id="JBIRYI010000002">
    <property type="protein sequence ID" value="MFI2486232.1"/>
    <property type="molecule type" value="Genomic_DNA"/>
</dbReference>
<dbReference type="Proteomes" id="UP001611580">
    <property type="component" value="Unassembled WGS sequence"/>
</dbReference>
<reference evidence="3 4" key="1">
    <citation type="submission" date="2024-10" db="EMBL/GenBank/DDBJ databases">
        <title>The Natural Products Discovery Center: Release of the First 8490 Sequenced Strains for Exploring Actinobacteria Biosynthetic Diversity.</title>
        <authorList>
            <person name="Kalkreuter E."/>
            <person name="Kautsar S.A."/>
            <person name="Yang D."/>
            <person name="Bader C.D."/>
            <person name="Teijaro C.N."/>
            <person name="Fluegel L."/>
            <person name="Davis C.M."/>
            <person name="Simpson J.R."/>
            <person name="Lauterbach L."/>
            <person name="Steele A.D."/>
            <person name="Gui C."/>
            <person name="Meng S."/>
            <person name="Li G."/>
            <person name="Viehrig K."/>
            <person name="Ye F."/>
            <person name="Su P."/>
            <person name="Kiefer A.F."/>
            <person name="Nichols A."/>
            <person name="Cepeda A.J."/>
            <person name="Yan W."/>
            <person name="Fan B."/>
            <person name="Jiang Y."/>
            <person name="Adhikari A."/>
            <person name="Zheng C.-J."/>
            <person name="Schuster L."/>
            <person name="Cowan T.M."/>
            <person name="Smanski M.J."/>
            <person name="Chevrette M.G."/>
            <person name="De Carvalho L.P.S."/>
            <person name="Shen B."/>
        </authorList>
    </citation>
    <scope>NUCLEOTIDE SEQUENCE [LARGE SCALE GENOMIC DNA]</scope>
    <source>
        <strain evidence="3 4">NPDC019481</strain>
    </source>
</reference>
<comment type="similarity">
    <text evidence="1">Belongs to the F420H(2)-dependent quinone reductase family.</text>
</comment>
<dbReference type="RefSeq" id="WP_397401974.1">
    <property type="nucleotide sequence ID" value="NZ_JBIRYI010000002.1"/>
</dbReference>
<keyword evidence="4" id="KW-1185">Reference proteome</keyword>
<evidence type="ECO:0000313" key="3">
    <source>
        <dbReference type="EMBL" id="MFI2486232.1"/>
    </source>
</evidence>
<dbReference type="NCBIfam" id="TIGR00026">
    <property type="entry name" value="hi_GC_TIGR00026"/>
    <property type="match status" value="1"/>
</dbReference>
<evidence type="ECO:0000256" key="1">
    <source>
        <dbReference type="ARBA" id="ARBA00008710"/>
    </source>
</evidence>
<comment type="caution">
    <text evidence="3">The sequence shown here is derived from an EMBL/GenBank/DDBJ whole genome shotgun (WGS) entry which is preliminary data.</text>
</comment>
<comment type="catalytic activity">
    <reaction evidence="2">
        <text>oxidized coenzyme F420-(gamma-L-Glu)(n) + a quinol + H(+) = reduced coenzyme F420-(gamma-L-Glu)(n) + a quinone</text>
        <dbReference type="Rhea" id="RHEA:39663"/>
        <dbReference type="Rhea" id="RHEA-COMP:12939"/>
        <dbReference type="Rhea" id="RHEA-COMP:14378"/>
        <dbReference type="ChEBI" id="CHEBI:15378"/>
        <dbReference type="ChEBI" id="CHEBI:24646"/>
        <dbReference type="ChEBI" id="CHEBI:132124"/>
        <dbReference type="ChEBI" id="CHEBI:133980"/>
        <dbReference type="ChEBI" id="CHEBI:139511"/>
    </reaction>
</comment>
<evidence type="ECO:0000256" key="2">
    <source>
        <dbReference type="ARBA" id="ARBA00049106"/>
    </source>
</evidence>
<dbReference type="Gene3D" id="2.30.110.10">
    <property type="entry name" value="Electron Transport, Fmn-binding Protein, Chain A"/>
    <property type="match status" value="1"/>
</dbReference>
<protein>
    <submittedName>
        <fullName evidence="3">Nitroreductase/quinone reductase family protein</fullName>
    </submittedName>
</protein>
<dbReference type="InterPro" id="IPR012349">
    <property type="entry name" value="Split_barrel_FMN-bd"/>
</dbReference>
<dbReference type="InterPro" id="IPR004378">
    <property type="entry name" value="F420H2_quin_Rdtase"/>
</dbReference>
<dbReference type="Pfam" id="PF04075">
    <property type="entry name" value="F420H2_quin_red"/>
    <property type="match status" value="1"/>
</dbReference>
<name>A0ABW7XFF1_9MICO</name>
<evidence type="ECO:0000313" key="4">
    <source>
        <dbReference type="Proteomes" id="UP001611580"/>
    </source>
</evidence>
<gene>
    <name evidence="3" type="ORF">ACH47X_04950</name>
</gene>